<proteinExistence type="predicted"/>
<keyword evidence="1" id="KW-0732">Signal</keyword>
<reference evidence="2" key="1">
    <citation type="submission" date="2020-12" db="EMBL/GenBank/DDBJ databases">
        <title>Bacterial taxonomy.</title>
        <authorList>
            <person name="Pan X."/>
        </authorList>
    </citation>
    <scope>NUCLEOTIDE SEQUENCE</scope>
    <source>
        <strain evidence="2">B2012</strain>
    </source>
</reference>
<dbReference type="InterPro" id="IPR036249">
    <property type="entry name" value="Thioredoxin-like_sf"/>
</dbReference>
<dbReference type="EMBL" id="JAEKJA010000037">
    <property type="protein sequence ID" value="MBJ3778733.1"/>
    <property type="molecule type" value="Genomic_DNA"/>
</dbReference>
<dbReference type="RefSeq" id="WP_198884636.1">
    <property type="nucleotide sequence ID" value="NZ_JAEKJA010000037.1"/>
</dbReference>
<sequence>MLRATLGLLAVLASPLPAFAEQPRAVLELFTSQGCASCPAADALLGELAQRDGILAVTMPVKLWDFLGWADTLASDVLTKRQIAYSVARGDRDVYTPQMVVNGADDVLGSDMAAIRGTMDRVAAEPLPVPIDLAINGDVLTINVATPAEGTEVEKKATLWLMVVEEEVRVPVDAGENRGRRLTYHNVVRSMRPIGMWKGKPMTFDLPLADVEKMTAAGCAVIAQVDTFKGPGRIIGAASLDRLFPARTAEKR</sequence>
<keyword evidence="3" id="KW-1185">Reference proteome</keyword>
<dbReference type="Pfam" id="PF06764">
    <property type="entry name" value="DUF1223"/>
    <property type="match status" value="1"/>
</dbReference>
<accession>A0A934IUB1</accession>
<dbReference type="PANTHER" id="PTHR36057">
    <property type="match status" value="1"/>
</dbReference>
<dbReference type="InterPro" id="IPR010634">
    <property type="entry name" value="DUF1223"/>
</dbReference>
<organism evidence="2 3">
    <name type="scientific">Acuticoccus mangrovi</name>
    <dbReference type="NCBI Taxonomy" id="2796142"/>
    <lineage>
        <taxon>Bacteria</taxon>
        <taxon>Pseudomonadati</taxon>
        <taxon>Pseudomonadota</taxon>
        <taxon>Alphaproteobacteria</taxon>
        <taxon>Hyphomicrobiales</taxon>
        <taxon>Amorphaceae</taxon>
        <taxon>Acuticoccus</taxon>
    </lineage>
</organism>
<dbReference type="SUPFAM" id="SSF52833">
    <property type="entry name" value="Thioredoxin-like"/>
    <property type="match status" value="1"/>
</dbReference>
<comment type="caution">
    <text evidence="2">The sequence shown here is derived from an EMBL/GenBank/DDBJ whole genome shotgun (WGS) entry which is preliminary data.</text>
</comment>
<feature type="signal peptide" evidence="1">
    <location>
        <begin position="1"/>
        <end position="20"/>
    </location>
</feature>
<dbReference type="Proteomes" id="UP000609531">
    <property type="component" value="Unassembled WGS sequence"/>
</dbReference>
<name>A0A934IUB1_9HYPH</name>
<evidence type="ECO:0000256" key="1">
    <source>
        <dbReference type="SAM" id="SignalP"/>
    </source>
</evidence>
<dbReference type="PANTHER" id="PTHR36057:SF1">
    <property type="entry name" value="LIPOPROTEIN LIPID ATTACHMENT SITE-LIKE PROTEIN, PUTATIVE (DUF1223)-RELATED"/>
    <property type="match status" value="1"/>
</dbReference>
<evidence type="ECO:0000313" key="3">
    <source>
        <dbReference type="Proteomes" id="UP000609531"/>
    </source>
</evidence>
<dbReference type="AlphaFoldDB" id="A0A934IUB1"/>
<evidence type="ECO:0000313" key="2">
    <source>
        <dbReference type="EMBL" id="MBJ3778733.1"/>
    </source>
</evidence>
<gene>
    <name evidence="2" type="ORF">JCR33_23740</name>
</gene>
<feature type="chain" id="PRO_5037773151" evidence="1">
    <location>
        <begin position="21"/>
        <end position="252"/>
    </location>
</feature>
<protein>
    <submittedName>
        <fullName evidence="2">DUF1223 domain-containing protein</fullName>
    </submittedName>
</protein>